<evidence type="ECO:0000313" key="2">
    <source>
        <dbReference type="EMBL" id="MCY0150199.1"/>
    </source>
</evidence>
<feature type="domain" description="HNH" evidence="1">
    <location>
        <begin position="26"/>
        <end position="59"/>
    </location>
</feature>
<dbReference type="GO" id="GO:0004519">
    <property type="term" value="F:endonuclease activity"/>
    <property type="evidence" value="ECO:0007669"/>
    <property type="project" value="UniProtKB-KW"/>
</dbReference>
<keyword evidence="2" id="KW-0378">Hydrolase</keyword>
<keyword evidence="2" id="KW-0255">Endonuclease</keyword>
<sequence>MPMWDSSPEEFIARYRIPPGLAKRFQCTAEHVEARCDGGKDVGPNIVAACRFCNATRHKAKNPADAVTYAARVRSRLANGRWHPSQVSAVFTERRADPAQ</sequence>
<gene>
    <name evidence="2" type="ORF">OEG84_21450</name>
</gene>
<dbReference type="Gene3D" id="1.10.30.50">
    <property type="match status" value="1"/>
</dbReference>
<keyword evidence="2" id="KW-0540">Nuclease</keyword>
<dbReference type="Pfam" id="PF01844">
    <property type="entry name" value="HNH"/>
    <property type="match status" value="1"/>
</dbReference>
<dbReference type="InterPro" id="IPR002711">
    <property type="entry name" value="HNH"/>
</dbReference>
<evidence type="ECO:0000259" key="1">
    <source>
        <dbReference type="Pfam" id="PF01844"/>
    </source>
</evidence>
<dbReference type="Proteomes" id="UP001073227">
    <property type="component" value="Unassembled WGS sequence"/>
</dbReference>
<name>A0ABT3ZG00_9HYPH</name>
<evidence type="ECO:0000313" key="3">
    <source>
        <dbReference type="Proteomes" id="UP001073227"/>
    </source>
</evidence>
<organism evidence="2 3">
    <name type="scientific">Hoeflea algicola</name>
    <dbReference type="NCBI Taxonomy" id="2983763"/>
    <lineage>
        <taxon>Bacteria</taxon>
        <taxon>Pseudomonadati</taxon>
        <taxon>Pseudomonadota</taxon>
        <taxon>Alphaproteobacteria</taxon>
        <taxon>Hyphomicrobiales</taxon>
        <taxon>Rhizobiaceae</taxon>
        <taxon>Hoeflea</taxon>
    </lineage>
</organism>
<dbReference type="InterPro" id="IPR003615">
    <property type="entry name" value="HNH_nuc"/>
</dbReference>
<reference evidence="2" key="1">
    <citation type="submission" date="2022-10" db="EMBL/GenBank/DDBJ databases">
        <title>Hoeflea sp. G2-23, isolated from marine algae.</title>
        <authorList>
            <person name="Kristyanto S."/>
            <person name="Kim J.M."/>
            <person name="Jeon C.O."/>
        </authorList>
    </citation>
    <scope>NUCLEOTIDE SEQUENCE</scope>
    <source>
        <strain evidence="2">G2-23</strain>
    </source>
</reference>
<keyword evidence="3" id="KW-1185">Reference proteome</keyword>
<accession>A0ABT3ZG00</accession>
<dbReference type="RefSeq" id="WP_267655634.1">
    <property type="nucleotide sequence ID" value="NZ_JAOVZR010000001.1"/>
</dbReference>
<comment type="caution">
    <text evidence="2">The sequence shown here is derived from an EMBL/GenBank/DDBJ whole genome shotgun (WGS) entry which is preliminary data.</text>
</comment>
<proteinExistence type="predicted"/>
<dbReference type="CDD" id="cd00085">
    <property type="entry name" value="HNHc"/>
    <property type="match status" value="1"/>
</dbReference>
<dbReference type="EMBL" id="JAOVZR010000001">
    <property type="protein sequence ID" value="MCY0150199.1"/>
    <property type="molecule type" value="Genomic_DNA"/>
</dbReference>
<protein>
    <submittedName>
        <fullName evidence="2">HNH endonuclease</fullName>
    </submittedName>
</protein>